<dbReference type="HOGENOM" id="CLU_009227_4_1_9"/>
<evidence type="ECO:0000256" key="3">
    <source>
        <dbReference type="ARBA" id="ARBA00023052"/>
    </source>
</evidence>
<evidence type="ECO:0000313" key="6">
    <source>
        <dbReference type="Proteomes" id="UP000001968"/>
    </source>
</evidence>
<feature type="domain" description="Transketolase N-terminal" evidence="4">
    <location>
        <begin position="18"/>
        <end position="269"/>
    </location>
</feature>
<sequence>MRRIGEEELVLTSEKAGIIRREIIKMLGEAGSGHTGGSLSAADLVACLYFWEMKLDPKKPDWEDRDRFVLSKGHAAPVLYAALAEKGFFPREYLKTLRKLGSPLQGHPDMRKLAGVEACTGSLGQGISWAVGMALAARIDQRDYRVYALLGDGELEEGMVWEAAMAAAHYRLDNLLALVDNNGLQIDGKIAEVMSPEPIADKFVAFGWNTLEIDGHDHRQIMEALNSARSFKGSPTAIIAHTTKGKGCSFMENRVEWHGTAPNREEMEKALAELA</sequence>
<dbReference type="eggNOG" id="COG3959">
    <property type="taxonomic scope" value="Bacteria"/>
</dbReference>
<keyword evidence="3" id="KW-0786">Thiamine pyrophosphate</keyword>
<gene>
    <name evidence="5" type="ordered locus">Swol_0243</name>
</gene>
<dbReference type="AlphaFoldDB" id="Q0B0B0"/>
<dbReference type="EMBL" id="CP000448">
    <property type="protein sequence ID" value="ABI67594.1"/>
    <property type="molecule type" value="Genomic_DNA"/>
</dbReference>
<keyword evidence="5" id="KW-0808">Transferase</keyword>
<dbReference type="PANTHER" id="PTHR47514">
    <property type="entry name" value="TRANSKETOLASE N-TERMINAL SECTION-RELATED"/>
    <property type="match status" value="1"/>
</dbReference>
<name>Q0B0B0_SYNWW</name>
<dbReference type="InterPro" id="IPR029061">
    <property type="entry name" value="THDP-binding"/>
</dbReference>
<proteinExistence type="inferred from homology"/>
<reference evidence="6" key="1">
    <citation type="journal article" date="2010" name="Environ. Microbiol.">
        <title>The genome of Syntrophomonas wolfei: new insights into syntrophic metabolism and biohydrogen production.</title>
        <authorList>
            <person name="Sieber J.R."/>
            <person name="Sims D.R."/>
            <person name="Han C."/>
            <person name="Kim E."/>
            <person name="Lykidis A."/>
            <person name="Lapidus A.L."/>
            <person name="McDonnald E."/>
            <person name="Rohlin L."/>
            <person name="Culley D.E."/>
            <person name="Gunsalus R."/>
            <person name="McInerney M.J."/>
        </authorList>
    </citation>
    <scope>NUCLEOTIDE SEQUENCE [LARGE SCALE GENOMIC DNA]</scope>
    <source>
        <strain evidence="6">DSM 2245B / Goettingen</strain>
    </source>
</reference>
<dbReference type="InterPro" id="IPR005474">
    <property type="entry name" value="Transketolase_N"/>
</dbReference>
<organism evidence="5 6">
    <name type="scientific">Syntrophomonas wolfei subsp. wolfei (strain DSM 2245B / Goettingen)</name>
    <dbReference type="NCBI Taxonomy" id="335541"/>
    <lineage>
        <taxon>Bacteria</taxon>
        <taxon>Bacillati</taxon>
        <taxon>Bacillota</taxon>
        <taxon>Clostridia</taxon>
        <taxon>Eubacteriales</taxon>
        <taxon>Syntrophomonadaceae</taxon>
        <taxon>Syntrophomonas</taxon>
    </lineage>
</organism>
<dbReference type="EC" id="2.2.1.1" evidence="5"/>
<dbReference type="GO" id="GO:0004802">
    <property type="term" value="F:transketolase activity"/>
    <property type="evidence" value="ECO:0007669"/>
    <property type="project" value="UniProtKB-EC"/>
</dbReference>
<evidence type="ECO:0000259" key="4">
    <source>
        <dbReference type="Pfam" id="PF00456"/>
    </source>
</evidence>
<evidence type="ECO:0000256" key="2">
    <source>
        <dbReference type="ARBA" id="ARBA00007131"/>
    </source>
</evidence>
<keyword evidence="6" id="KW-1185">Reference proteome</keyword>
<comment type="cofactor">
    <cofactor evidence="1">
        <name>thiamine diphosphate</name>
        <dbReference type="ChEBI" id="CHEBI:58937"/>
    </cofactor>
</comment>
<dbReference type="Pfam" id="PF00456">
    <property type="entry name" value="Transketolase_N"/>
    <property type="match status" value="1"/>
</dbReference>
<dbReference type="STRING" id="335541.Swol_0243"/>
<dbReference type="SUPFAM" id="SSF52518">
    <property type="entry name" value="Thiamin diphosphate-binding fold (THDP-binding)"/>
    <property type="match status" value="1"/>
</dbReference>
<dbReference type="RefSeq" id="WP_011639703.1">
    <property type="nucleotide sequence ID" value="NC_008346.1"/>
</dbReference>
<accession>Q0B0B0</accession>
<evidence type="ECO:0000313" key="5">
    <source>
        <dbReference type="EMBL" id="ABI67594.1"/>
    </source>
</evidence>
<evidence type="ECO:0000256" key="1">
    <source>
        <dbReference type="ARBA" id="ARBA00001964"/>
    </source>
</evidence>
<comment type="similarity">
    <text evidence="2">Belongs to the transketolase family.</text>
</comment>
<dbReference type="CDD" id="cd02012">
    <property type="entry name" value="TPP_TK"/>
    <property type="match status" value="1"/>
</dbReference>
<dbReference type="Gene3D" id="3.40.50.970">
    <property type="match status" value="1"/>
</dbReference>
<protein>
    <submittedName>
        <fullName evidence="5">Transketolase subunit A</fullName>
        <ecNumber evidence="5">2.2.1.1</ecNumber>
    </submittedName>
</protein>
<dbReference type="KEGG" id="swo:Swol_0243"/>
<dbReference type="PANTHER" id="PTHR47514:SF1">
    <property type="entry name" value="TRANSKETOLASE N-TERMINAL SECTION-RELATED"/>
    <property type="match status" value="1"/>
</dbReference>
<dbReference type="Proteomes" id="UP000001968">
    <property type="component" value="Chromosome"/>
</dbReference>